<keyword evidence="3" id="KW-1185">Reference proteome</keyword>
<gene>
    <name evidence="2" type="ORF">ETD96_00445</name>
</gene>
<feature type="region of interest" description="Disordered" evidence="1">
    <location>
        <begin position="527"/>
        <end position="550"/>
    </location>
</feature>
<sequence>MTTRPLTFADNLAPSIGRGAYTITVAQTLPDDLPLDGEPPPVPVTQRIEVAGLRLHLGEQEVHGAYPPTGSGGPLDTVLPHIAFERRVLPWENRLDWKAGEEEDRKRPWLALLLFTRGEIVDDPEAAGLTTAGTAGELLVDAADVTVPEFSPRLTEDERAQPVRTIRVTRETFRAVAPRATEVAHLAHVRGTLPGETGDDATRRAAEYSFITANRLPSRTGGPYVAHLVSLEGHTGRFADPSTLTRDIRLLSLYSWTFTSGPGGHASFSGLREQLLASAMPTGATDNSRRLLLRLPQPETTRTGEYTEHTRYRLANGFVPVAHDSGKPGDFAWYRGPLVPYEVTGPSPADTEYGVDDLGYPAAHALGRGLVLADQDVAAALAAYLDRAHARLAEACRIIAPQIPAAAAEGADGDGADLREAVVSLFGQAGDAWRAAFRSVVVDGEPAQYHAAVLAADASGAGGPAGAGAARDEPGPGAGTEADLVAVLREGDLGSAAAPPMTGLMSAFLAADDSVLGDLAAQVTAPAPAPAAAGEPDGGDAGAAGSTDPDESTIVQWLDRLRRLEQVPFDHLVPHAEMLPAESVRVFQVDSAWVDHLLNGVFAAAKRSRLDCEALEKLRDTYLQRTCGLPRSGILIRSQLVSAYPEMRVSVSAEQADGSAPAAGEVLRCDRIAPDVLLCLFDGLPARIVLHEPMQGLHIGFQRRKGAGVEGDWVSLRTLVDIDDLKAGQALAPPVWVRVPYRSADGAGATVIDFNDGESALATAIAGALDGRFKPDGTTRLSPAQLALQMIQSPETAAMTVSPG</sequence>
<name>A0A5S4HC30_9ACTN</name>
<dbReference type="EMBL" id="VCKZ01000001">
    <property type="protein sequence ID" value="TMR42512.1"/>
    <property type="molecule type" value="Genomic_DNA"/>
</dbReference>
<protein>
    <submittedName>
        <fullName evidence="2">Uncharacterized protein</fullName>
    </submittedName>
</protein>
<evidence type="ECO:0000256" key="1">
    <source>
        <dbReference type="SAM" id="MobiDB-lite"/>
    </source>
</evidence>
<accession>A0A5S4HC30</accession>
<reference evidence="2 3" key="1">
    <citation type="submission" date="2019-05" db="EMBL/GenBank/DDBJ databases">
        <title>Draft genome sequence of Actinomadura geliboluensis A8036.</title>
        <authorList>
            <person name="Saricaoglu S."/>
            <person name="Isik K."/>
        </authorList>
    </citation>
    <scope>NUCLEOTIDE SEQUENCE [LARGE SCALE GENOMIC DNA]</scope>
    <source>
        <strain evidence="2 3">A8036</strain>
    </source>
</reference>
<dbReference type="Proteomes" id="UP000305238">
    <property type="component" value="Unassembled WGS sequence"/>
</dbReference>
<dbReference type="RefSeq" id="WP_138632161.1">
    <property type="nucleotide sequence ID" value="NZ_JASWDG010000015.1"/>
</dbReference>
<dbReference type="OrthoDB" id="4846903at2"/>
<evidence type="ECO:0000313" key="3">
    <source>
        <dbReference type="Proteomes" id="UP000305238"/>
    </source>
</evidence>
<dbReference type="AlphaFoldDB" id="A0A5S4HC30"/>
<proteinExistence type="predicted"/>
<evidence type="ECO:0000313" key="2">
    <source>
        <dbReference type="EMBL" id="TMR42512.1"/>
    </source>
</evidence>
<comment type="caution">
    <text evidence="2">The sequence shown here is derived from an EMBL/GenBank/DDBJ whole genome shotgun (WGS) entry which is preliminary data.</text>
</comment>
<organism evidence="2 3">
    <name type="scientific">Actinomadura geliboluensis</name>
    <dbReference type="NCBI Taxonomy" id="882440"/>
    <lineage>
        <taxon>Bacteria</taxon>
        <taxon>Bacillati</taxon>
        <taxon>Actinomycetota</taxon>
        <taxon>Actinomycetes</taxon>
        <taxon>Streptosporangiales</taxon>
        <taxon>Thermomonosporaceae</taxon>
        <taxon>Actinomadura</taxon>
    </lineage>
</organism>